<comment type="caution">
    <text evidence="1">The sequence shown here is derived from an EMBL/GenBank/DDBJ whole genome shotgun (WGS) entry which is preliminary data.</text>
</comment>
<dbReference type="EMBL" id="JAFIMR010000060">
    <property type="protein sequence ID" value="KAI1852925.1"/>
    <property type="molecule type" value="Genomic_DNA"/>
</dbReference>
<gene>
    <name evidence="1" type="ORF">JX265_012953</name>
</gene>
<dbReference type="AlphaFoldDB" id="A0A9Q0AJ92"/>
<accession>A0A9Q0AJ92</accession>
<name>A0A9Q0AJ92_9PEZI</name>
<protein>
    <submittedName>
        <fullName evidence="1">Uncharacterized protein</fullName>
    </submittedName>
</protein>
<reference evidence="1" key="1">
    <citation type="submission" date="2021-03" db="EMBL/GenBank/DDBJ databases">
        <title>Revisited historic fungal species revealed as producer of novel bioactive compounds through whole genome sequencing and comparative genomics.</title>
        <authorList>
            <person name="Vignolle G.A."/>
            <person name="Hochenegger N."/>
            <person name="Mach R.L."/>
            <person name="Mach-Aigner A.R."/>
            <person name="Javad Rahimi M."/>
            <person name="Salim K.A."/>
            <person name="Chan C.M."/>
            <person name="Lim L.B.L."/>
            <person name="Cai F."/>
            <person name="Druzhinina I.S."/>
            <person name="U'Ren J.M."/>
            <person name="Derntl C."/>
        </authorList>
    </citation>
    <scope>NUCLEOTIDE SEQUENCE</scope>
    <source>
        <strain evidence="1">TUCIM 5799</strain>
    </source>
</reference>
<sequence length="383" mass="41876">MAAPVPPAPPLGLFVPAPPVVFPPGPPQMRARLQWVDPCPFLQETRTANNSYLYAPRLKAPKGNLLESIFHDLSSTEEFPHKLMDGVPLALNAANCAQPTVQTQCWAYCWGIIDVLDVVTVNAPPGSHPWTRRLNVDLNSLWTPAAVQPNRAIGGLPRYRFIYFIHRHRHPSGDDRMATYSLTVYDREFQTTEWHDTGYGDPVDRARRITQAGNFWASATINLMQGGCPGIGALGAFHAGRSSYRRLYHNAHNNDPLKNARRTLLMCMAWGVDLARRANQVIPVAPVLGTLGDTIEDASGFNGLDTLFAVLFGILHGNAHDGVQFKGAWNFTGTPATLQAAGYGARVAACETWRNRINAALVGSPLTPRVAAGALTWQQALTS</sequence>
<dbReference type="Proteomes" id="UP000829685">
    <property type="component" value="Unassembled WGS sequence"/>
</dbReference>
<evidence type="ECO:0000313" key="1">
    <source>
        <dbReference type="EMBL" id="KAI1852925.1"/>
    </source>
</evidence>
<keyword evidence="2" id="KW-1185">Reference proteome</keyword>
<dbReference type="OrthoDB" id="4760834at2759"/>
<organism evidence="1 2">
    <name type="scientific">Neoarthrinium moseri</name>
    <dbReference type="NCBI Taxonomy" id="1658444"/>
    <lineage>
        <taxon>Eukaryota</taxon>
        <taxon>Fungi</taxon>
        <taxon>Dikarya</taxon>
        <taxon>Ascomycota</taxon>
        <taxon>Pezizomycotina</taxon>
        <taxon>Sordariomycetes</taxon>
        <taxon>Xylariomycetidae</taxon>
        <taxon>Amphisphaeriales</taxon>
        <taxon>Apiosporaceae</taxon>
        <taxon>Neoarthrinium</taxon>
    </lineage>
</organism>
<evidence type="ECO:0000313" key="2">
    <source>
        <dbReference type="Proteomes" id="UP000829685"/>
    </source>
</evidence>
<proteinExistence type="predicted"/>